<dbReference type="Proteomes" id="UP001232148">
    <property type="component" value="Unassembled WGS sequence"/>
</dbReference>
<proteinExistence type="predicted"/>
<protein>
    <submittedName>
        <fullName evidence="2">Uncharacterized protein</fullName>
    </submittedName>
</protein>
<gene>
    <name evidence="2" type="ORF">LX32DRAFT_603670</name>
</gene>
<feature type="transmembrane region" description="Helical" evidence="1">
    <location>
        <begin position="102"/>
        <end position="123"/>
    </location>
</feature>
<keyword evidence="1" id="KW-0812">Transmembrane</keyword>
<sequence>PPDVVGLAAVDDLVTGPVVVVVVVVEEAEEYCPRLLVEALGGYRVRVSPGSLVEGVLVRPARALVFDGGGADGGPEPTGPSAAASFWRVGADGGFRRKSVDIGFVLVFFGAASALAVALATLAPETLRVVGRRAASDRGAGSLLGEPGRWAEAAVVDAVVAAAAEEERAAVPVAVGGRSVEEPCVGFRSERVRARDEDMMVVAITRIARRRFSHPPSGPIEYAGPLRVCGRYVGRAGVGKKQEQKLKARFAEA</sequence>
<evidence type="ECO:0000313" key="2">
    <source>
        <dbReference type="EMBL" id="KAK2021987.1"/>
    </source>
</evidence>
<evidence type="ECO:0000313" key="3">
    <source>
        <dbReference type="Proteomes" id="UP001232148"/>
    </source>
</evidence>
<dbReference type="EMBL" id="MU843067">
    <property type="protein sequence ID" value="KAK2021987.1"/>
    <property type="molecule type" value="Genomic_DNA"/>
</dbReference>
<accession>A0AAD9LVG3</accession>
<feature type="non-terminal residue" evidence="2">
    <location>
        <position position="1"/>
    </location>
</feature>
<keyword evidence="3" id="KW-1185">Reference proteome</keyword>
<comment type="caution">
    <text evidence="2">The sequence shown here is derived from an EMBL/GenBank/DDBJ whole genome shotgun (WGS) entry which is preliminary data.</text>
</comment>
<name>A0AAD9LVG3_9PEZI</name>
<keyword evidence="1" id="KW-0472">Membrane</keyword>
<keyword evidence="1" id="KW-1133">Transmembrane helix</keyword>
<organism evidence="2 3">
    <name type="scientific">Colletotrichum zoysiae</name>
    <dbReference type="NCBI Taxonomy" id="1216348"/>
    <lineage>
        <taxon>Eukaryota</taxon>
        <taxon>Fungi</taxon>
        <taxon>Dikarya</taxon>
        <taxon>Ascomycota</taxon>
        <taxon>Pezizomycotina</taxon>
        <taxon>Sordariomycetes</taxon>
        <taxon>Hypocreomycetidae</taxon>
        <taxon>Glomerellales</taxon>
        <taxon>Glomerellaceae</taxon>
        <taxon>Colletotrichum</taxon>
        <taxon>Colletotrichum graminicola species complex</taxon>
    </lineage>
</organism>
<reference evidence="2" key="1">
    <citation type="submission" date="2021-06" db="EMBL/GenBank/DDBJ databases">
        <title>Comparative genomics, transcriptomics and evolutionary studies reveal genomic signatures of adaptation to plant cell wall in hemibiotrophic fungi.</title>
        <authorList>
            <consortium name="DOE Joint Genome Institute"/>
            <person name="Baroncelli R."/>
            <person name="Diaz J.F."/>
            <person name="Benocci T."/>
            <person name="Peng M."/>
            <person name="Battaglia E."/>
            <person name="Haridas S."/>
            <person name="Andreopoulos W."/>
            <person name="Labutti K."/>
            <person name="Pangilinan J."/>
            <person name="Floch G.L."/>
            <person name="Makela M.R."/>
            <person name="Henrissat B."/>
            <person name="Grigoriev I.V."/>
            <person name="Crouch J.A."/>
            <person name="De Vries R.P."/>
            <person name="Sukno S.A."/>
            <person name="Thon M.R."/>
        </authorList>
    </citation>
    <scope>NUCLEOTIDE SEQUENCE</scope>
    <source>
        <strain evidence="2">MAFF235873</strain>
    </source>
</reference>
<evidence type="ECO:0000256" key="1">
    <source>
        <dbReference type="SAM" id="Phobius"/>
    </source>
</evidence>
<dbReference type="AlphaFoldDB" id="A0AAD9LVG3"/>